<dbReference type="OrthoDB" id="10460163at2759"/>
<dbReference type="Proteomes" id="UP000252139">
    <property type="component" value="Unassembled WGS sequence"/>
</dbReference>
<dbReference type="AlphaFoldDB" id="A0A367K0I9"/>
<feature type="region of interest" description="Disordered" evidence="1">
    <location>
        <begin position="1"/>
        <end position="20"/>
    </location>
</feature>
<keyword evidence="3" id="KW-1185">Reference proteome</keyword>
<evidence type="ECO:0000313" key="2">
    <source>
        <dbReference type="EMBL" id="RCH95723.1"/>
    </source>
</evidence>
<dbReference type="EMBL" id="PJQL01000438">
    <property type="protein sequence ID" value="RCH95723.1"/>
    <property type="molecule type" value="Genomic_DNA"/>
</dbReference>
<organism evidence="2 3">
    <name type="scientific">Rhizopus azygosporus</name>
    <name type="common">Rhizopus microsporus var. azygosporus</name>
    <dbReference type="NCBI Taxonomy" id="86630"/>
    <lineage>
        <taxon>Eukaryota</taxon>
        <taxon>Fungi</taxon>
        <taxon>Fungi incertae sedis</taxon>
        <taxon>Mucoromycota</taxon>
        <taxon>Mucoromycotina</taxon>
        <taxon>Mucoromycetes</taxon>
        <taxon>Mucorales</taxon>
        <taxon>Mucorineae</taxon>
        <taxon>Rhizopodaceae</taxon>
        <taxon>Rhizopus</taxon>
    </lineage>
</organism>
<accession>A0A367K0I9</accession>
<sequence length="102" mass="11546">MSSNDLQISRHAGWKNKSRKAHTHKLNIPFMNVRTAQLLPTHTAMYACDHAGSHKVVSDVDRKDDQTSQRTSRRIGCPARINILVINHSISKILLLYDISQS</sequence>
<comment type="caution">
    <text evidence="2">The sequence shown here is derived from an EMBL/GenBank/DDBJ whole genome shotgun (WGS) entry which is preliminary data.</text>
</comment>
<gene>
    <name evidence="2" type="ORF">CU097_013804</name>
</gene>
<protein>
    <submittedName>
        <fullName evidence="2">Uncharacterized protein</fullName>
    </submittedName>
</protein>
<proteinExistence type="predicted"/>
<evidence type="ECO:0000313" key="3">
    <source>
        <dbReference type="Proteomes" id="UP000252139"/>
    </source>
</evidence>
<evidence type="ECO:0000256" key="1">
    <source>
        <dbReference type="SAM" id="MobiDB-lite"/>
    </source>
</evidence>
<reference evidence="2 3" key="1">
    <citation type="journal article" date="2018" name="G3 (Bethesda)">
        <title>Phylogenetic and Phylogenomic Definition of Rhizopus Species.</title>
        <authorList>
            <person name="Gryganskyi A.P."/>
            <person name="Golan J."/>
            <person name="Dolatabadi S."/>
            <person name="Mondo S."/>
            <person name="Robb S."/>
            <person name="Idnurm A."/>
            <person name="Muszewska A."/>
            <person name="Steczkiewicz K."/>
            <person name="Masonjones S."/>
            <person name="Liao H.L."/>
            <person name="Gajdeczka M.T."/>
            <person name="Anike F."/>
            <person name="Vuek A."/>
            <person name="Anishchenko I.M."/>
            <person name="Voigt K."/>
            <person name="de Hoog G.S."/>
            <person name="Smith M.E."/>
            <person name="Heitman J."/>
            <person name="Vilgalys R."/>
            <person name="Stajich J.E."/>
        </authorList>
    </citation>
    <scope>NUCLEOTIDE SEQUENCE [LARGE SCALE GENOMIC DNA]</scope>
    <source>
        <strain evidence="2 3">CBS 357.93</strain>
    </source>
</reference>
<name>A0A367K0I9_RHIAZ</name>